<dbReference type="Gene3D" id="3.60.10.10">
    <property type="entry name" value="Endonuclease/exonuclease/phosphatase"/>
    <property type="match status" value="1"/>
</dbReference>
<protein>
    <submittedName>
        <fullName evidence="2">RNA-directed DNA polymerase, eukaryota, reverse transcriptase zinc-binding domain protein</fullName>
    </submittedName>
</protein>
<name>A0ABQ5D1W4_9ASTR</name>
<dbReference type="Proteomes" id="UP001151760">
    <property type="component" value="Unassembled WGS sequence"/>
</dbReference>
<dbReference type="PANTHER" id="PTHR33116">
    <property type="entry name" value="REVERSE TRANSCRIPTASE ZINC-BINDING DOMAIN-CONTAINING PROTEIN-RELATED-RELATED"/>
    <property type="match status" value="1"/>
</dbReference>
<organism evidence="2 3">
    <name type="scientific">Tanacetum coccineum</name>
    <dbReference type="NCBI Taxonomy" id="301880"/>
    <lineage>
        <taxon>Eukaryota</taxon>
        <taxon>Viridiplantae</taxon>
        <taxon>Streptophyta</taxon>
        <taxon>Embryophyta</taxon>
        <taxon>Tracheophyta</taxon>
        <taxon>Spermatophyta</taxon>
        <taxon>Magnoliopsida</taxon>
        <taxon>eudicotyledons</taxon>
        <taxon>Gunneridae</taxon>
        <taxon>Pentapetalae</taxon>
        <taxon>asterids</taxon>
        <taxon>campanulids</taxon>
        <taxon>Asterales</taxon>
        <taxon>Asteraceae</taxon>
        <taxon>Asteroideae</taxon>
        <taxon>Anthemideae</taxon>
        <taxon>Anthemidinae</taxon>
        <taxon>Tanacetum</taxon>
    </lineage>
</organism>
<reference evidence="2" key="1">
    <citation type="journal article" date="2022" name="Int. J. Mol. Sci.">
        <title>Draft Genome of Tanacetum Coccineum: Genomic Comparison of Closely Related Tanacetum-Family Plants.</title>
        <authorList>
            <person name="Yamashiro T."/>
            <person name="Shiraishi A."/>
            <person name="Nakayama K."/>
            <person name="Satake H."/>
        </authorList>
    </citation>
    <scope>NUCLEOTIDE SEQUENCE</scope>
</reference>
<comment type="caution">
    <text evidence="2">The sequence shown here is derived from an EMBL/GenBank/DDBJ whole genome shotgun (WGS) entry which is preliminary data.</text>
</comment>
<evidence type="ECO:0000256" key="1">
    <source>
        <dbReference type="SAM" id="MobiDB-lite"/>
    </source>
</evidence>
<dbReference type="PANTHER" id="PTHR33116:SF79">
    <property type="entry name" value="REVERSE TRANSCRIPTASE DOMAIN, ZINC FINGER, CCHC-TYPE-RELATED"/>
    <property type="match status" value="1"/>
</dbReference>
<feature type="region of interest" description="Disordered" evidence="1">
    <location>
        <begin position="27"/>
        <end position="146"/>
    </location>
</feature>
<accession>A0ABQ5D1W4</accession>
<dbReference type="GO" id="GO:0003964">
    <property type="term" value="F:RNA-directed DNA polymerase activity"/>
    <property type="evidence" value="ECO:0007669"/>
    <property type="project" value="UniProtKB-KW"/>
</dbReference>
<dbReference type="EMBL" id="BQNB010014867">
    <property type="protein sequence ID" value="GJT33296.1"/>
    <property type="molecule type" value="Genomic_DNA"/>
</dbReference>
<keyword evidence="3" id="KW-1185">Reference proteome</keyword>
<proteinExistence type="predicted"/>
<dbReference type="SUPFAM" id="SSF56219">
    <property type="entry name" value="DNase I-like"/>
    <property type="match status" value="1"/>
</dbReference>
<reference evidence="2" key="2">
    <citation type="submission" date="2022-01" db="EMBL/GenBank/DDBJ databases">
        <authorList>
            <person name="Yamashiro T."/>
            <person name="Shiraishi A."/>
            <person name="Satake H."/>
            <person name="Nakayama K."/>
        </authorList>
    </citation>
    <scope>NUCLEOTIDE SEQUENCE</scope>
</reference>
<evidence type="ECO:0000313" key="2">
    <source>
        <dbReference type="EMBL" id="GJT33296.1"/>
    </source>
</evidence>
<sequence>MPELTSHGGSVWMHPRPVLRWVDKFNDESFEGEPNGDNLNNGDDVRGDSEIDEVPDTIFEEKLSNTNDNKKGSKDANSLKYPPGFTPRDDIEDGEVQSIKRNVLVDEKDEGTHNIHEEVKASGAKKSDSKKNSKGDGMESVCSGNFKNSETPHLSGSILLLMNELVKCFGGILYVWDSNLLKKLNTTISDYFVLIRGVWVPNGKQMFIISVYDPQELSEKKMLRNYLSHVIANWKGEVIIMGDFNEVRNKAERFGSVFNVQGANDFNMFISSAGLKEVPLGVDGFVKLVEETWNEAPGDTSNAILNLIKKLKFLKKKTRAWNIEKKNNSKTSLLISKTELAELDAIIDKGDGNDDVIQKRTNVVESILKVEKLQSMEAAQKAKIKWAIKARLNITMDFPHNLSSTQQADLEIEVTNKEIKRAVWDCGVDKSPGSDGFTFGFYHRFWKLIERDVVDAVKLFFHHGFLPKGSNYSFIALILKTPDANMVKDFRPISLISSFYKIIAKILVNRLVVVLEDIVNEKSGAVGFKVAFDLHGVRVVDECMFKGVVLGHLMQLSHMFYAHNVVFMGQWNDAKIDTIMHVLDCFYRGSGLRINMSKSKLIGISVDEEKVDQAASKIGCVALKAPFSYLGSKVDGIMSRIRSWNEIVDSMIVRLSKWKMKTLSIGGRLTLLKSVLGSMPIYHMSIFKVPRKVLQRMESIRCHFFNGADLGGKKLMWVKWKNVLASKEKGGIGVSSLYALNRALMFKWVWRFITQRTSLWTRVIKAIHEDDGKIETCKGIDVAAKLAHISLDYSFCRDPRGGVEQAQFIDLRTKVADISLVNMRDWWTWALEGSGDFSIASVRKLIDDKRLPDVSSKTRWIKAIPIKVNIHAWKVRLDCLPTRINISCRCIDIESILCPICDNAVESSRN</sequence>
<keyword evidence="2" id="KW-0695">RNA-directed DNA polymerase</keyword>
<evidence type="ECO:0000313" key="3">
    <source>
        <dbReference type="Proteomes" id="UP001151760"/>
    </source>
</evidence>
<gene>
    <name evidence="2" type="ORF">Tco_0923715</name>
</gene>
<keyword evidence="2" id="KW-0548">Nucleotidyltransferase</keyword>
<feature type="compositionally biased region" description="Basic and acidic residues" evidence="1">
    <location>
        <begin position="59"/>
        <end position="74"/>
    </location>
</feature>
<keyword evidence="2" id="KW-0808">Transferase</keyword>
<dbReference type="InterPro" id="IPR036691">
    <property type="entry name" value="Endo/exonu/phosph_ase_sf"/>
</dbReference>
<feature type="compositionally biased region" description="Basic and acidic residues" evidence="1">
    <location>
        <begin position="103"/>
        <end position="137"/>
    </location>
</feature>